<organism evidence="9 10">
    <name type="scientific">Flavobacterium sediminis</name>
    <dbReference type="NCBI Taxonomy" id="2201181"/>
    <lineage>
        <taxon>Bacteria</taxon>
        <taxon>Pseudomonadati</taxon>
        <taxon>Bacteroidota</taxon>
        <taxon>Flavobacteriia</taxon>
        <taxon>Flavobacteriales</taxon>
        <taxon>Flavobacteriaceae</taxon>
        <taxon>Flavobacterium</taxon>
    </lineage>
</organism>
<comment type="subcellular location">
    <subcellularLocation>
        <location evidence="1">Cell membrane</location>
        <topology evidence="1">Multi-pass membrane protein</topology>
    </subcellularLocation>
</comment>
<dbReference type="InterPro" id="IPR019127">
    <property type="entry name" value="Exosortase"/>
</dbReference>
<name>A0A2U8QZ30_9FLAO</name>
<keyword evidence="6 8" id="KW-1133">Transmembrane helix</keyword>
<dbReference type="RefSeq" id="WP_109570658.1">
    <property type="nucleotide sequence ID" value="NZ_CP029463.1"/>
</dbReference>
<evidence type="ECO:0000256" key="1">
    <source>
        <dbReference type="ARBA" id="ARBA00004651"/>
    </source>
</evidence>
<proteinExistence type="predicted"/>
<evidence type="ECO:0000256" key="4">
    <source>
        <dbReference type="ARBA" id="ARBA00022692"/>
    </source>
</evidence>
<keyword evidence="4 8" id="KW-0812">Transmembrane</keyword>
<dbReference type="EMBL" id="CP029463">
    <property type="protein sequence ID" value="AWM15321.1"/>
    <property type="molecule type" value="Genomic_DNA"/>
</dbReference>
<evidence type="ECO:0000313" key="9">
    <source>
        <dbReference type="EMBL" id="AWM15321.1"/>
    </source>
</evidence>
<feature type="transmembrane region" description="Helical" evidence="8">
    <location>
        <begin position="88"/>
        <end position="109"/>
    </location>
</feature>
<protein>
    <submittedName>
        <fullName evidence="9">Exosortase family protein XrtF</fullName>
    </submittedName>
</protein>
<feature type="transmembrane region" description="Helical" evidence="8">
    <location>
        <begin position="116"/>
        <end position="143"/>
    </location>
</feature>
<evidence type="ECO:0000256" key="2">
    <source>
        <dbReference type="ARBA" id="ARBA00022475"/>
    </source>
</evidence>
<keyword evidence="3" id="KW-0645">Protease</keyword>
<keyword evidence="10" id="KW-1185">Reference proteome</keyword>
<evidence type="ECO:0000313" key="10">
    <source>
        <dbReference type="Proteomes" id="UP000245429"/>
    </source>
</evidence>
<dbReference type="AlphaFoldDB" id="A0A2U8QZ30"/>
<dbReference type="NCBIfam" id="TIGR04128">
    <property type="entry name" value="exoso_Fjoh_1448"/>
    <property type="match status" value="1"/>
</dbReference>
<dbReference type="GO" id="GO:0008233">
    <property type="term" value="F:peptidase activity"/>
    <property type="evidence" value="ECO:0007669"/>
    <property type="project" value="UniProtKB-KW"/>
</dbReference>
<dbReference type="InterPro" id="IPR026392">
    <property type="entry name" value="Exo/Archaeosortase_dom"/>
</dbReference>
<keyword evidence="7 8" id="KW-0472">Membrane</keyword>
<reference evidence="9 10" key="1">
    <citation type="submission" date="2018-05" db="EMBL/GenBank/DDBJ databases">
        <title>Flavobacterium sp. MEBiC07310.</title>
        <authorList>
            <person name="Baek K."/>
        </authorList>
    </citation>
    <scope>NUCLEOTIDE SEQUENCE [LARGE SCALE GENOMIC DNA]</scope>
    <source>
        <strain evidence="9 10">MEBiC07310</strain>
    </source>
</reference>
<accession>A0A2U8QZ30</accession>
<keyword evidence="2" id="KW-1003">Cell membrane</keyword>
<evidence type="ECO:0000256" key="6">
    <source>
        <dbReference type="ARBA" id="ARBA00022989"/>
    </source>
</evidence>
<evidence type="ECO:0000256" key="8">
    <source>
        <dbReference type="SAM" id="Phobius"/>
    </source>
</evidence>
<keyword evidence="5" id="KW-0378">Hydrolase</keyword>
<feature type="transmembrane region" description="Helical" evidence="8">
    <location>
        <begin position="155"/>
        <end position="173"/>
    </location>
</feature>
<sequence>MKTLLVQYKPFFLFLIRFLVFYFVCTFVYKMYLNQYNPDLNEVDGISQVVAEQTGHVLNLFGHNAEIVKHENEPSVKILYKGVYVSRIIEGCNAISIIILFAAFVFAFSSGFKRTFLFIVSGAVLIYILNIIRIVLLTLALYYKPEYERILHGTVFPLFIYGAVFLLWVFWVTKVSGYAKRNITE</sequence>
<evidence type="ECO:0000256" key="7">
    <source>
        <dbReference type="ARBA" id="ARBA00023136"/>
    </source>
</evidence>
<evidence type="ECO:0000256" key="3">
    <source>
        <dbReference type="ARBA" id="ARBA00022670"/>
    </source>
</evidence>
<dbReference type="Proteomes" id="UP000245429">
    <property type="component" value="Chromosome"/>
</dbReference>
<dbReference type="KEGG" id="fse:DI487_09920"/>
<evidence type="ECO:0000256" key="5">
    <source>
        <dbReference type="ARBA" id="ARBA00022801"/>
    </source>
</evidence>
<feature type="transmembrane region" description="Helical" evidence="8">
    <location>
        <begin position="12"/>
        <end position="32"/>
    </location>
</feature>
<dbReference type="Pfam" id="PF09721">
    <property type="entry name" value="Exosortase_EpsH"/>
    <property type="match status" value="1"/>
</dbReference>
<dbReference type="GO" id="GO:0005886">
    <property type="term" value="C:plasma membrane"/>
    <property type="evidence" value="ECO:0007669"/>
    <property type="project" value="UniProtKB-SubCell"/>
</dbReference>
<dbReference type="NCBIfam" id="TIGR04178">
    <property type="entry name" value="exo_archaeo"/>
    <property type="match status" value="1"/>
</dbReference>
<dbReference type="GO" id="GO:0006508">
    <property type="term" value="P:proteolysis"/>
    <property type="evidence" value="ECO:0007669"/>
    <property type="project" value="UniProtKB-KW"/>
</dbReference>
<gene>
    <name evidence="9" type="primary">xrtF</name>
    <name evidence="9" type="ORF">DI487_09920</name>
</gene>
<dbReference type="OrthoDB" id="678161at2"/>
<dbReference type="InterPro" id="IPR026323">
    <property type="entry name" value="Exosortase-related_prot_XrtF"/>
</dbReference>